<organism evidence="5 6">
    <name type="scientific">Candidatus Obscuribacter phosphatis</name>
    <dbReference type="NCBI Taxonomy" id="1906157"/>
    <lineage>
        <taxon>Bacteria</taxon>
        <taxon>Bacillati</taxon>
        <taxon>Candidatus Melainabacteria</taxon>
        <taxon>Candidatus Obscuribacterales</taxon>
        <taxon>Candidatus Obscuribacteraceae</taxon>
        <taxon>Candidatus Obscuribacter</taxon>
    </lineage>
</organism>
<dbReference type="EMBL" id="JAFLCK010000003">
    <property type="protein sequence ID" value="MBN8659380.1"/>
    <property type="molecule type" value="Genomic_DNA"/>
</dbReference>
<evidence type="ECO:0000256" key="3">
    <source>
        <dbReference type="ARBA" id="ARBA00023125"/>
    </source>
</evidence>
<dbReference type="Proteomes" id="UP000664277">
    <property type="component" value="Unassembled WGS sequence"/>
</dbReference>
<gene>
    <name evidence="5" type="ORF">J0M35_03380</name>
</gene>
<dbReference type="AlphaFoldDB" id="A0A8J7TK23"/>
<keyword evidence="4" id="KW-0804">Transcription</keyword>
<comment type="similarity">
    <text evidence="1">Belongs to the BlaI transcriptional regulatory family.</text>
</comment>
<reference evidence="5" key="1">
    <citation type="submission" date="2021-02" db="EMBL/GenBank/DDBJ databases">
        <title>Genome-Resolved Metagenomics of a Microbial Community Performing Photosynthetic Biological Nutrient Removal.</title>
        <authorList>
            <person name="Mcdaniel E.A."/>
        </authorList>
    </citation>
    <scope>NUCLEOTIDE SEQUENCE</scope>
    <source>
        <strain evidence="5">UWPOB_OBS1</strain>
    </source>
</reference>
<dbReference type="InterPro" id="IPR036388">
    <property type="entry name" value="WH-like_DNA-bd_sf"/>
</dbReference>
<evidence type="ECO:0000313" key="6">
    <source>
        <dbReference type="Proteomes" id="UP000664277"/>
    </source>
</evidence>
<evidence type="ECO:0000256" key="1">
    <source>
        <dbReference type="ARBA" id="ARBA00011046"/>
    </source>
</evidence>
<dbReference type="Pfam" id="PF03965">
    <property type="entry name" value="Penicillinase_R"/>
    <property type="match status" value="1"/>
</dbReference>
<dbReference type="InterPro" id="IPR005650">
    <property type="entry name" value="BlaI_family"/>
</dbReference>
<dbReference type="GO" id="GO:0045892">
    <property type="term" value="P:negative regulation of DNA-templated transcription"/>
    <property type="evidence" value="ECO:0007669"/>
    <property type="project" value="InterPro"/>
</dbReference>
<name>A0A8J7TK23_9BACT</name>
<dbReference type="GO" id="GO:0003677">
    <property type="term" value="F:DNA binding"/>
    <property type="evidence" value="ECO:0007669"/>
    <property type="project" value="UniProtKB-KW"/>
</dbReference>
<evidence type="ECO:0000256" key="2">
    <source>
        <dbReference type="ARBA" id="ARBA00023015"/>
    </source>
</evidence>
<dbReference type="SUPFAM" id="SSF46785">
    <property type="entry name" value="Winged helix' DNA-binding domain"/>
    <property type="match status" value="1"/>
</dbReference>
<protein>
    <submittedName>
        <fullName evidence="5">BlaI/MecI/CopY family transcriptional regulator</fullName>
    </submittedName>
</protein>
<dbReference type="Gene3D" id="1.10.10.10">
    <property type="entry name" value="Winged helix-like DNA-binding domain superfamily/Winged helix DNA-binding domain"/>
    <property type="match status" value="1"/>
</dbReference>
<evidence type="ECO:0000256" key="4">
    <source>
        <dbReference type="ARBA" id="ARBA00023163"/>
    </source>
</evidence>
<evidence type="ECO:0000313" key="5">
    <source>
        <dbReference type="EMBL" id="MBN8659380.1"/>
    </source>
</evidence>
<keyword evidence="2" id="KW-0805">Transcription regulation</keyword>
<accession>A0A8J7TK23</accession>
<proteinExistence type="inferred from homology"/>
<comment type="caution">
    <text evidence="5">The sequence shown here is derived from an EMBL/GenBank/DDBJ whole genome shotgun (WGS) entry which is preliminary data.</text>
</comment>
<keyword evidence="3" id="KW-0238">DNA-binding</keyword>
<dbReference type="InterPro" id="IPR036390">
    <property type="entry name" value="WH_DNA-bd_sf"/>
</dbReference>
<sequence length="133" mass="15549">MRLQDENASFRINQSGLQKFLGDLECEIMELVWKLANPTTTVRDVFDALKVKRDIAYTTVMTTMVRLSEKELLKIVDKAGLANVYVPRYNREQFVEEAIKQIMRSLSDEYPREVLNFMEANEARITKKASKRR</sequence>